<feature type="domain" description="PPM-type phosphatase" evidence="15">
    <location>
        <begin position="595"/>
        <end position="805"/>
    </location>
</feature>
<dbReference type="NCBIfam" id="TIGR02865">
    <property type="entry name" value="spore_II_E"/>
    <property type="match status" value="1"/>
</dbReference>
<evidence type="ECO:0000256" key="5">
    <source>
        <dbReference type="ARBA" id="ARBA00022801"/>
    </source>
</evidence>
<keyword evidence="5" id="KW-0378">Hydrolase</keyword>
<dbReference type="RefSeq" id="WP_188390072.1">
    <property type="nucleotide sequence ID" value="NZ_BMFK01000008.1"/>
</dbReference>
<dbReference type="InterPro" id="IPR052016">
    <property type="entry name" value="Bact_Sigma-Reg"/>
</dbReference>
<keyword evidence="8 14" id="KW-1133">Transmembrane helix</keyword>
<gene>
    <name evidence="16" type="ORF">GCM10007140_37840</name>
</gene>
<evidence type="ECO:0000256" key="1">
    <source>
        <dbReference type="ARBA" id="ARBA00004651"/>
    </source>
</evidence>
<dbReference type="FunFam" id="3.60.40.10:FF:000100">
    <property type="entry name" value="Stage II sporulation protein E"/>
    <property type="match status" value="1"/>
</dbReference>
<dbReference type="InterPro" id="IPR014221">
    <property type="entry name" value="SpoII_E"/>
</dbReference>
<dbReference type="AlphaFoldDB" id="A0A917AWV4"/>
<protein>
    <recommendedName>
        <fullName evidence="13">Stage II sporulation protein E</fullName>
        <ecNumber evidence="2">3.1.3.16</ecNumber>
    </recommendedName>
</protein>
<dbReference type="GO" id="GO:0030435">
    <property type="term" value="P:sporulation resulting in formation of a cellular spore"/>
    <property type="evidence" value="ECO:0007669"/>
    <property type="project" value="UniProtKB-KW"/>
</dbReference>
<feature type="transmembrane region" description="Helical" evidence="14">
    <location>
        <begin position="257"/>
        <end position="274"/>
    </location>
</feature>
<evidence type="ECO:0000256" key="8">
    <source>
        <dbReference type="ARBA" id="ARBA00022989"/>
    </source>
</evidence>
<dbReference type="Gene3D" id="3.60.40.10">
    <property type="entry name" value="PPM-type phosphatase domain"/>
    <property type="match status" value="1"/>
</dbReference>
<evidence type="ECO:0000256" key="14">
    <source>
        <dbReference type="SAM" id="Phobius"/>
    </source>
</evidence>
<feature type="transmembrane region" description="Helical" evidence="14">
    <location>
        <begin position="36"/>
        <end position="53"/>
    </location>
</feature>
<feature type="transmembrane region" description="Helical" evidence="14">
    <location>
        <begin position="155"/>
        <end position="175"/>
    </location>
</feature>
<dbReference type="PANTHER" id="PTHR43156">
    <property type="entry name" value="STAGE II SPORULATION PROTEIN E-RELATED"/>
    <property type="match status" value="1"/>
</dbReference>
<proteinExistence type="predicted"/>
<evidence type="ECO:0000256" key="10">
    <source>
        <dbReference type="ARBA" id="ARBA00047761"/>
    </source>
</evidence>
<evidence type="ECO:0000313" key="16">
    <source>
        <dbReference type="EMBL" id="GGE84754.1"/>
    </source>
</evidence>
<keyword evidence="6" id="KW-0904">Protein phosphatase</keyword>
<dbReference type="SMART" id="SM00332">
    <property type="entry name" value="PP2Cc"/>
    <property type="match status" value="1"/>
</dbReference>
<dbReference type="SMART" id="SM00331">
    <property type="entry name" value="PP2C_SIG"/>
    <property type="match status" value="1"/>
</dbReference>
<accession>A0A917AWV4</accession>
<dbReference type="EC" id="3.1.3.16" evidence="2"/>
<feature type="transmembrane region" description="Helical" evidence="14">
    <location>
        <begin position="195"/>
        <end position="214"/>
    </location>
</feature>
<dbReference type="Pfam" id="PF07228">
    <property type="entry name" value="SpoIIE"/>
    <property type="match status" value="1"/>
</dbReference>
<dbReference type="SUPFAM" id="SSF81606">
    <property type="entry name" value="PP2C-like"/>
    <property type="match status" value="1"/>
</dbReference>
<name>A0A917AWV4_9BACI</name>
<evidence type="ECO:0000256" key="3">
    <source>
        <dbReference type="ARBA" id="ARBA00022475"/>
    </source>
</evidence>
<feature type="transmembrane region" description="Helical" evidence="14">
    <location>
        <begin position="226"/>
        <end position="251"/>
    </location>
</feature>
<dbReference type="GO" id="GO:0004722">
    <property type="term" value="F:protein serine/threonine phosphatase activity"/>
    <property type="evidence" value="ECO:0007669"/>
    <property type="project" value="UniProtKB-EC"/>
</dbReference>
<dbReference type="PANTHER" id="PTHR43156:SF2">
    <property type="entry name" value="STAGE II SPORULATION PROTEIN E"/>
    <property type="match status" value="1"/>
</dbReference>
<evidence type="ECO:0000256" key="4">
    <source>
        <dbReference type="ARBA" id="ARBA00022692"/>
    </source>
</evidence>
<evidence type="ECO:0000256" key="9">
    <source>
        <dbReference type="ARBA" id="ARBA00023136"/>
    </source>
</evidence>
<feature type="transmembrane region" description="Helical" evidence="14">
    <location>
        <begin position="84"/>
        <end position="117"/>
    </location>
</feature>
<evidence type="ECO:0000256" key="13">
    <source>
        <dbReference type="ARBA" id="ARBA00074959"/>
    </source>
</evidence>
<evidence type="ECO:0000256" key="11">
    <source>
        <dbReference type="ARBA" id="ARBA00048336"/>
    </source>
</evidence>
<organism evidence="16 17">
    <name type="scientific">Priestia taiwanensis</name>
    <dbReference type="NCBI Taxonomy" id="1347902"/>
    <lineage>
        <taxon>Bacteria</taxon>
        <taxon>Bacillati</taxon>
        <taxon>Bacillota</taxon>
        <taxon>Bacilli</taxon>
        <taxon>Bacillales</taxon>
        <taxon>Bacillaceae</taxon>
        <taxon>Priestia</taxon>
    </lineage>
</organism>
<evidence type="ECO:0000313" key="17">
    <source>
        <dbReference type="Proteomes" id="UP000605259"/>
    </source>
</evidence>
<evidence type="ECO:0000256" key="2">
    <source>
        <dbReference type="ARBA" id="ARBA00013081"/>
    </source>
</evidence>
<keyword evidence="7" id="KW-0749">Sporulation</keyword>
<sequence length="822" mass="91665">MPKTERTMVSPTADLKMLNVSGANVLQGSTRMRLRMEHMMVHLGVIILVVGFLLGRAYILGNILPFALPFFAAVFIMKKERTALAFIGLVAGSLSVSLQHASYTFVAIILFLVGHMILKKSVKRVQGLLPIQVFFSIFLTHLVLVYAYHSELTTYDFLMSSIEAGLSYILTIIFLQSVPFLTQVNRRQGLVTEEIVCLIILIASVITGTTDWYIYDVSVQHILSRYLVLIFAFAAGATVGCTVGVVTGLIMSLSNVASLYQMSLLAFSGLLGGLLKEGKKVGTGLGLLIGTSLISLYGDKQGEIVSSIIESCIAVALFLLTPKYLLEKIAKIIPGTAENVTDQQQYLRKIRDLTSERIIRFSNVFQALSTSFTHFGAVDTDEPEDKVDLFLSDITAKSCQTCFKKEQCWSMNFDRTYSYMEDLMDGVEKGTLEKNHKLQREWEKYCVRSSKVKELMEKELFPFNAQLQLKRQVRESRRLVAEQLAGVAKVMDDFAREITREKENHQLQEEQILDCLKGFGVDIRDVEIYSMEQGNIDIEMNIPYCNGRGECEKLIAPMLSDILRENIVVKKEKCATSPAGFCNVSFGSLKKYMVDAGLTTVAKGGGFVSGDSHKLMEIGAGTYAIAISDGMGNGERAHMESTETLKLLQKILQSGIEETVAIKAINSILSLRTTDEIFATLDLAMIDLQTATARFLKIGATPSFIKRGDQVIKIEGSNLPIGIVQEFDVDVIHVELKPGDLLIMMSDGVYEGAKYVENHEMWMKRKIRELQTNNPQDVSDLLIEEVIRTKDKHIEDDMTVVVAQFEHNNPKWATIPVYSLHA</sequence>
<dbReference type="InterPro" id="IPR036457">
    <property type="entry name" value="PPM-type-like_dom_sf"/>
</dbReference>
<comment type="subcellular location">
    <subcellularLocation>
        <location evidence="1">Cell membrane</location>
        <topology evidence="1">Multi-pass membrane protein</topology>
    </subcellularLocation>
</comment>
<keyword evidence="3" id="KW-1003">Cell membrane</keyword>
<dbReference type="PROSITE" id="PS51746">
    <property type="entry name" value="PPM_2"/>
    <property type="match status" value="1"/>
</dbReference>
<comment type="catalytic activity">
    <reaction evidence="11">
        <text>O-phospho-L-threonyl-[protein] + H2O = L-threonyl-[protein] + phosphate</text>
        <dbReference type="Rhea" id="RHEA:47004"/>
        <dbReference type="Rhea" id="RHEA-COMP:11060"/>
        <dbReference type="Rhea" id="RHEA-COMP:11605"/>
        <dbReference type="ChEBI" id="CHEBI:15377"/>
        <dbReference type="ChEBI" id="CHEBI:30013"/>
        <dbReference type="ChEBI" id="CHEBI:43474"/>
        <dbReference type="ChEBI" id="CHEBI:61977"/>
        <dbReference type="EC" id="3.1.3.16"/>
    </reaction>
</comment>
<reference evidence="16" key="2">
    <citation type="submission" date="2020-09" db="EMBL/GenBank/DDBJ databases">
        <authorList>
            <person name="Sun Q."/>
            <person name="Zhou Y."/>
        </authorList>
    </citation>
    <scope>NUCLEOTIDE SEQUENCE</scope>
    <source>
        <strain evidence="16">CGMCC 1.12698</strain>
    </source>
</reference>
<dbReference type="Pfam" id="PF19732">
    <property type="entry name" value="SpoIIE_N"/>
    <property type="match status" value="1"/>
</dbReference>
<evidence type="ECO:0000256" key="6">
    <source>
        <dbReference type="ARBA" id="ARBA00022912"/>
    </source>
</evidence>
<keyword evidence="4 14" id="KW-0812">Transmembrane</keyword>
<dbReference type="GO" id="GO:0005886">
    <property type="term" value="C:plasma membrane"/>
    <property type="evidence" value="ECO:0007669"/>
    <property type="project" value="UniProtKB-SubCell"/>
</dbReference>
<reference evidence="16" key="1">
    <citation type="journal article" date="2014" name="Int. J. Syst. Evol. Microbiol.">
        <title>Complete genome sequence of Corynebacterium casei LMG S-19264T (=DSM 44701T), isolated from a smear-ripened cheese.</title>
        <authorList>
            <consortium name="US DOE Joint Genome Institute (JGI-PGF)"/>
            <person name="Walter F."/>
            <person name="Albersmeier A."/>
            <person name="Kalinowski J."/>
            <person name="Ruckert C."/>
        </authorList>
    </citation>
    <scope>NUCLEOTIDE SEQUENCE</scope>
    <source>
        <strain evidence="16">CGMCC 1.12698</strain>
    </source>
</reference>
<evidence type="ECO:0000256" key="7">
    <source>
        <dbReference type="ARBA" id="ARBA00022969"/>
    </source>
</evidence>
<dbReference type="InterPro" id="IPR045768">
    <property type="entry name" value="SpoIIE_N"/>
</dbReference>
<evidence type="ECO:0000256" key="12">
    <source>
        <dbReference type="ARBA" id="ARBA00058752"/>
    </source>
</evidence>
<evidence type="ECO:0000259" key="15">
    <source>
        <dbReference type="PROSITE" id="PS51746"/>
    </source>
</evidence>
<dbReference type="InterPro" id="IPR001932">
    <property type="entry name" value="PPM-type_phosphatase-like_dom"/>
</dbReference>
<feature type="transmembrane region" description="Helical" evidence="14">
    <location>
        <begin position="129"/>
        <end position="148"/>
    </location>
</feature>
<dbReference type="Proteomes" id="UP000605259">
    <property type="component" value="Unassembled WGS sequence"/>
</dbReference>
<keyword evidence="9 14" id="KW-0472">Membrane</keyword>
<comment type="function">
    <text evidence="12">Normally needed for pro-sigma E processing during sporulation but can be bypassed in vegetative cells. Activates SpoIIAA by dephosphorylation.</text>
</comment>
<comment type="catalytic activity">
    <reaction evidence="10">
        <text>O-phospho-L-seryl-[protein] + H2O = L-seryl-[protein] + phosphate</text>
        <dbReference type="Rhea" id="RHEA:20629"/>
        <dbReference type="Rhea" id="RHEA-COMP:9863"/>
        <dbReference type="Rhea" id="RHEA-COMP:11604"/>
        <dbReference type="ChEBI" id="CHEBI:15377"/>
        <dbReference type="ChEBI" id="CHEBI:29999"/>
        <dbReference type="ChEBI" id="CHEBI:43474"/>
        <dbReference type="ChEBI" id="CHEBI:83421"/>
        <dbReference type="EC" id="3.1.3.16"/>
    </reaction>
</comment>
<comment type="caution">
    <text evidence="16">The sequence shown here is derived from an EMBL/GenBank/DDBJ whole genome shotgun (WGS) entry which is preliminary data.</text>
</comment>
<dbReference type="EMBL" id="BMFK01000008">
    <property type="protein sequence ID" value="GGE84754.1"/>
    <property type="molecule type" value="Genomic_DNA"/>
</dbReference>
<keyword evidence="17" id="KW-1185">Reference proteome</keyword>